<evidence type="ECO:0000313" key="2">
    <source>
        <dbReference type="EMBL" id="AMM41987.1"/>
    </source>
</evidence>
<keyword evidence="1" id="KW-0812">Transmembrane</keyword>
<proteinExistence type="predicted"/>
<dbReference type="EMBL" id="CP013015">
    <property type="protein sequence ID" value="AMM41987.1"/>
    <property type="molecule type" value="Genomic_DNA"/>
</dbReference>
<keyword evidence="1" id="KW-0472">Membrane</keyword>
<evidence type="ECO:0000256" key="1">
    <source>
        <dbReference type="SAM" id="Phobius"/>
    </source>
</evidence>
<accession>A0A7U4QMB2</accession>
<dbReference type="KEGG" id="daw:HS1_002201"/>
<keyword evidence="1" id="KW-1133">Transmembrane helix</keyword>
<evidence type="ECO:0008006" key="4">
    <source>
        <dbReference type="Google" id="ProtNLM"/>
    </source>
</evidence>
<keyword evidence="3" id="KW-1185">Reference proteome</keyword>
<feature type="transmembrane region" description="Helical" evidence="1">
    <location>
        <begin position="20"/>
        <end position="40"/>
    </location>
</feature>
<sequence length="103" mass="12007">MTIAVWARANRKLRTYSWQIKWVGINILIILVTCLIYVWLSMHSIQIGFQITEAMQVQKRLKEHNYALRSQWAHLTSPSYLKGEAEKLGLQVPENIIKLNEGN</sequence>
<evidence type="ECO:0000313" key="3">
    <source>
        <dbReference type="Proteomes" id="UP000070560"/>
    </source>
</evidence>
<gene>
    <name evidence="2" type="ORF">HS1_002201</name>
</gene>
<organism evidence="2 3">
    <name type="scientific">Desulfofervidus auxilii</name>
    <dbReference type="NCBI Taxonomy" id="1621989"/>
    <lineage>
        <taxon>Bacteria</taxon>
        <taxon>Pseudomonadati</taxon>
        <taxon>Thermodesulfobacteriota</taxon>
        <taxon>Candidatus Desulfofervidia</taxon>
        <taxon>Candidatus Desulfofervidales</taxon>
        <taxon>Candidatus Desulfofervidaceae</taxon>
        <taxon>Candidatus Desulfofervidus</taxon>
    </lineage>
</organism>
<name>A0A7U4QMB2_DESA2</name>
<reference evidence="2 3" key="1">
    <citation type="submission" date="2015-10" db="EMBL/GenBank/DDBJ databases">
        <title>Candidatus Desulfofervidus auxilii, a hydrogenotrophic sulfate-reducing bacterium involved in the thermophilic anaerobic oxidation of methane.</title>
        <authorList>
            <person name="Krukenberg V."/>
            <person name="Richter M."/>
            <person name="Wegener G."/>
        </authorList>
    </citation>
    <scope>NUCLEOTIDE SEQUENCE [LARGE SCALE GENOMIC DNA]</scope>
    <source>
        <strain evidence="2 3">HS1</strain>
    </source>
</reference>
<dbReference type="Proteomes" id="UP000070560">
    <property type="component" value="Chromosome"/>
</dbReference>
<protein>
    <recommendedName>
        <fullName evidence="4">Cell division protein FtsL</fullName>
    </recommendedName>
</protein>
<dbReference type="RefSeq" id="WP_066065377.1">
    <property type="nucleotide sequence ID" value="NZ_CP013015.1"/>
</dbReference>
<dbReference type="AlphaFoldDB" id="A0A7U4QMB2"/>